<dbReference type="InterPro" id="IPR055342">
    <property type="entry name" value="MreC_beta-barrel_core"/>
</dbReference>
<dbReference type="InterPro" id="IPR042175">
    <property type="entry name" value="Cell/Rod_MreC_2"/>
</dbReference>
<organism evidence="8 9">
    <name type="scientific">Vogesella amnigena</name>
    <dbReference type="NCBI Taxonomy" id="1507449"/>
    <lineage>
        <taxon>Bacteria</taxon>
        <taxon>Pseudomonadati</taxon>
        <taxon>Pseudomonadota</taxon>
        <taxon>Betaproteobacteria</taxon>
        <taxon>Neisseriales</taxon>
        <taxon>Chromobacteriaceae</taxon>
        <taxon>Vogesella</taxon>
    </lineage>
</organism>
<accession>A0ABV7TUZ6</accession>
<evidence type="ECO:0000313" key="9">
    <source>
        <dbReference type="Proteomes" id="UP001595636"/>
    </source>
</evidence>
<dbReference type="RefSeq" id="WP_390279412.1">
    <property type="nucleotide sequence ID" value="NZ_JBHRYH010000021.1"/>
</dbReference>
<comment type="similarity">
    <text evidence="1 5">Belongs to the MreC family.</text>
</comment>
<reference evidence="9" key="1">
    <citation type="journal article" date="2019" name="Int. J. Syst. Evol. Microbiol.">
        <title>The Global Catalogue of Microorganisms (GCM) 10K type strain sequencing project: providing services to taxonomists for standard genome sequencing and annotation.</title>
        <authorList>
            <consortium name="The Broad Institute Genomics Platform"/>
            <consortium name="The Broad Institute Genome Sequencing Center for Infectious Disease"/>
            <person name="Wu L."/>
            <person name="Ma J."/>
        </authorList>
    </citation>
    <scope>NUCLEOTIDE SEQUENCE [LARGE SCALE GENOMIC DNA]</scope>
    <source>
        <strain evidence="9">KCTC 42195</strain>
    </source>
</reference>
<protein>
    <recommendedName>
        <fullName evidence="2 5">Cell shape-determining protein MreC</fullName>
    </recommendedName>
    <alternativeName>
        <fullName evidence="4 5">Cell shape protein MreC</fullName>
    </alternativeName>
</protein>
<dbReference type="Proteomes" id="UP001595636">
    <property type="component" value="Unassembled WGS sequence"/>
</dbReference>
<evidence type="ECO:0000259" key="7">
    <source>
        <dbReference type="Pfam" id="PF04085"/>
    </source>
</evidence>
<dbReference type="InterPro" id="IPR042177">
    <property type="entry name" value="Cell/Rod_1"/>
</dbReference>
<gene>
    <name evidence="8" type="primary">mreC</name>
    <name evidence="8" type="ORF">ACFOKJ_10780</name>
</gene>
<feature type="domain" description="Rod shape-determining protein MreC beta-barrel core" evidence="7">
    <location>
        <begin position="128"/>
        <end position="272"/>
    </location>
</feature>
<feature type="compositionally biased region" description="Pro residues" evidence="6">
    <location>
        <begin position="276"/>
        <end position="287"/>
    </location>
</feature>
<evidence type="ECO:0000256" key="4">
    <source>
        <dbReference type="ARBA" id="ARBA00032089"/>
    </source>
</evidence>
<dbReference type="EMBL" id="JBHRYH010000021">
    <property type="protein sequence ID" value="MFC3626604.1"/>
    <property type="molecule type" value="Genomic_DNA"/>
</dbReference>
<name>A0ABV7TUZ6_9NEIS</name>
<dbReference type="PANTHER" id="PTHR34138">
    <property type="entry name" value="CELL SHAPE-DETERMINING PROTEIN MREC"/>
    <property type="match status" value="1"/>
</dbReference>
<dbReference type="InterPro" id="IPR007221">
    <property type="entry name" value="MreC"/>
</dbReference>
<evidence type="ECO:0000256" key="1">
    <source>
        <dbReference type="ARBA" id="ARBA00009369"/>
    </source>
</evidence>
<proteinExistence type="inferred from homology"/>
<evidence type="ECO:0000313" key="8">
    <source>
        <dbReference type="EMBL" id="MFC3626604.1"/>
    </source>
</evidence>
<dbReference type="Pfam" id="PF04085">
    <property type="entry name" value="MreC"/>
    <property type="match status" value="1"/>
</dbReference>
<evidence type="ECO:0000256" key="5">
    <source>
        <dbReference type="PIRNR" id="PIRNR038471"/>
    </source>
</evidence>
<keyword evidence="3 5" id="KW-0133">Cell shape</keyword>
<dbReference type="PANTHER" id="PTHR34138:SF1">
    <property type="entry name" value="CELL SHAPE-DETERMINING PROTEIN MREC"/>
    <property type="match status" value="1"/>
</dbReference>
<comment type="function">
    <text evidence="5">Involved in formation and maintenance of cell shape.</text>
</comment>
<comment type="caution">
    <text evidence="8">The sequence shown here is derived from an EMBL/GenBank/DDBJ whole genome shotgun (WGS) entry which is preliminary data.</text>
</comment>
<evidence type="ECO:0000256" key="6">
    <source>
        <dbReference type="SAM" id="MobiDB-lite"/>
    </source>
</evidence>
<keyword evidence="9" id="KW-1185">Reference proteome</keyword>
<feature type="region of interest" description="Disordered" evidence="6">
    <location>
        <begin position="273"/>
        <end position="302"/>
    </location>
</feature>
<dbReference type="Gene3D" id="2.40.10.350">
    <property type="entry name" value="Rod shape-determining protein MreC, domain 2"/>
    <property type="match status" value="1"/>
</dbReference>
<sequence length="302" mass="32522">MNFANTPSFASQGLGPGTRLAMCIAASIALLIGDSHFGLMDRARDGLSVLLYPVQRAVNLPLAAGRHLGDFFVSQAELKAENDRLRSLELAQSGRLMRLQTLERELAQLKALNQLKVGRDNGGQLAEVLYTARDPFSYKIIIDKGLDAGIQPGLPVIDEIGLIGQVTRVQPLTSEITLIVNKNQMVPVMNLRTSQRTLLYGYGGGIEVRYLSTASDIRPGDVLVTSGIDGMFQAGIPVARVTHVDRPAGAAFARVLCQSLAGVQSSRYVLVMPQQPARPPQPAPQPEPASKKKKTSDEEDAG</sequence>
<dbReference type="PIRSF" id="PIRSF038471">
    <property type="entry name" value="MreC"/>
    <property type="match status" value="1"/>
</dbReference>
<dbReference type="Gene3D" id="2.40.10.340">
    <property type="entry name" value="Rod shape-determining protein MreC, domain 1"/>
    <property type="match status" value="1"/>
</dbReference>
<dbReference type="NCBIfam" id="TIGR00219">
    <property type="entry name" value="mreC"/>
    <property type="match status" value="1"/>
</dbReference>
<evidence type="ECO:0000256" key="2">
    <source>
        <dbReference type="ARBA" id="ARBA00013855"/>
    </source>
</evidence>
<evidence type="ECO:0000256" key="3">
    <source>
        <dbReference type="ARBA" id="ARBA00022960"/>
    </source>
</evidence>